<dbReference type="NCBIfam" id="NF040887">
    <property type="entry name" value="trans_reg_YciT"/>
    <property type="match status" value="1"/>
</dbReference>
<dbReference type="AlphaFoldDB" id="A0A427URF6"/>
<evidence type="ECO:0000313" key="4">
    <source>
        <dbReference type="EMBL" id="RSE23141.1"/>
    </source>
</evidence>
<sequence>MNDRQQHILQYVTDNKRVPVVELADVTGVSVVTVRHDLNYLEQGAYLKREHGFAVVADNDSVDSRMLSNFPAKKALAEYAASLIDDGETVFIENGSTNAILARVLAKERQVTVITASVHIANLLRDSRCEVILLGGVLQKRSESMVGPLARLALEHVHFAKAFIGIDGFHSETGFTGRDMLRADIVVTALRKCASNYVLTDSSKFGEIHPHALGPLSLVHEVITDSHLPAIYRQQLDTAGLRCTLITAA</sequence>
<dbReference type="GO" id="GO:0003700">
    <property type="term" value="F:DNA-binding transcription factor activity"/>
    <property type="evidence" value="ECO:0007669"/>
    <property type="project" value="InterPro"/>
</dbReference>
<dbReference type="Pfam" id="PF00455">
    <property type="entry name" value="DeoRC"/>
    <property type="match status" value="1"/>
</dbReference>
<dbReference type="GeneID" id="84666960"/>
<keyword evidence="1" id="KW-0805">Transcription regulation</keyword>
<dbReference type="Gene3D" id="1.10.10.10">
    <property type="entry name" value="Winged helix-like DNA-binding domain superfamily/Winged helix DNA-binding domain"/>
    <property type="match status" value="1"/>
</dbReference>
<dbReference type="SUPFAM" id="SSF100950">
    <property type="entry name" value="NagB/RpiA/CoA transferase-like"/>
    <property type="match status" value="1"/>
</dbReference>
<dbReference type="SMART" id="SM01134">
    <property type="entry name" value="DeoRC"/>
    <property type="match status" value="1"/>
</dbReference>
<comment type="caution">
    <text evidence="4">The sequence shown here is derived from an EMBL/GenBank/DDBJ whole genome shotgun (WGS) entry which is preliminary data.</text>
</comment>
<dbReference type="Gene3D" id="3.40.50.1360">
    <property type="match status" value="1"/>
</dbReference>
<dbReference type="InterPro" id="IPR014036">
    <property type="entry name" value="DeoR-like_C"/>
</dbReference>
<dbReference type="InterPro" id="IPR036388">
    <property type="entry name" value="WH-like_DNA-bd_sf"/>
</dbReference>
<name>A0A427URF6_9ENTR</name>
<dbReference type="EMBL" id="RHXB01000014">
    <property type="protein sequence ID" value="RSE23141.1"/>
    <property type="molecule type" value="Genomic_DNA"/>
</dbReference>
<dbReference type="InterPro" id="IPR037171">
    <property type="entry name" value="NagB/RpiA_transferase-like"/>
</dbReference>
<evidence type="ECO:0000256" key="2">
    <source>
        <dbReference type="ARBA" id="ARBA00023163"/>
    </source>
</evidence>
<dbReference type="RefSeq" id="WP_125294644.1">
    <property type="nucleotide sequence ID" value="NZ_CP100494.1"/>
</dbReference>
<evidence type="ECO:0000259" key="3">
    <source>
        <dbReference type="PROSITE" id="PS51000"/>
    </source>
</evidence>
<dbReference type="OrthoDB" id="5685843at2"/>
<dbReference type="InterPro" id="IPR050313">
    <property type="entry name" value="Carb_Metab_HTH_regulators"/>
</dbReference>
<dbReference type="PANTHER" id="PTHR30363">
    <property type="entry name" value="HTH-TYPE TRANSCRIPTIONAL REGULATOR SRLR-RELATED"/>
    <property type="match status" value="1"/>
</dbReference>
<dbReference type="PROSITE" id="PS51000">
    <property type="entry name" value="HTH_DEOR_2"/>
    <property type="match status" value="1"/>
</dbReference>
<dbReference type="InterPro" id="IPR036390">
    <property type="entry name" value="WH_DNA-bd_sf"/>
</dbReference>
<evidence type="ECO:0000256" key="1">
    <source>
        <dbReference type="ARBA" id="ARBA00023015"/>
    </source>
</evidence>
<reference evidence="4 5" key="1">
    <citation type="submission" date="2018-10" db="EMBL/GenBank/DDBJ databases">
        <title>Transmission dynamics of multidrug resistant bacteria on intensive care unit surfaces.</title>
        <authorList>
            <person name="D'Souza A.W."/>
            <person name="Potter R.F."/>
            <person name="Wallace M."/>
            <person name="Shupe A."/>
            <person name="Patel S."/>
            <person name="Sun S."/>
            <person name="Gul D."/>
            <person name="Kwon J.H."/>
            <person name="Andleeb S."/>
            <person name="Burnham C.-A.D."/>
            <person name="Dantas G."/>
        </authorList>
    </citation>
    <scope>NUCLEOTIDE SEQUENCE [LARGE SCALE GENOMIC DNA]</scope>
    <source>
        <strain evidence="4 5">AS_373</strain>
    </source>
</reference>
<keyword evidence="2" id="KW-0804">Transcription</keyword>
<dbReference type="SUPFAM" id="SSF46785">
    <property type="entry name" value="Winged helix' DNA-binding domain"/>
    <property type="match status" value="1"/>
</dbReference>
<dbReference type="InterPro" id="IPR001034">
    <property type="entry name" value="DeoR_HTH"/>
</dbReference>
<organism evidence="4 5">
    <name type="scientific">Atlantibacter subterraneus</name>
    <dbReference type="NCBI Taxonomy" id="255519"/>
    <lineage>
        <taxon>Bacteria</taxon>
        <taxon>Pseudomonadati</taxon>
        <taxon>Pseudomonadota</taxon>
        <taxon>Gammaproteobacteria</taxon>
        <taxon>Enterobacterales</taxon>
        <taxon>Enterobacteriaceae</taxon>
        <taxon>Atlantibacter</taxon>
    </lineage>
</organism>
<dbReference type="PANTHER" id="PTHR30363:SF59">
    <property type="entry name" value="DEOR FAMILY REGULATORY PROTEIN"/>
    <property type="match status" value="1"/>
</dbReference>
<protein>
    <submittedName>
        <fullName evidence="4">DeoR/GlpR transcriptional regulator</fullName>
    </submittedName>
</protein>
<evidence type="ECO:0000313" key="5">
    <source>
        <dbReference type="Proteomes" id="UP000275331"/>
    </source>
</evidence>
<accession>A0A427URF6</accession>
<dbReference type="SMART" id="SM00420">
    <property type="entry name" value="HTH_DEOR"/>
    <property type="match status" value="1"/>
</dbReference>
<proteinExistence type="predicted"/>
<gene>
    <name evidence="4" type="ORF">EGT71_18280</name>
</gene>
<feature type="domain" description="HTH deoR-type" evidence="3">
    <location>
        <begin position="1"/>
        <end position="56"/>
    </location>
</feature>
<dbReference type="Proteomes" id="UP000275331">
    <property type="component" value="Unassembled WGS sequence"/>
</dbReference>
<dbReference type="Pfam" id="PF08220">
    <property type="entry name" value="HTH_DeoR"/>
    <property type="match status" value="1"/>
</dbReference>